<dbReference type="Gene3D" id="3.30.460.10">
    <property type="entry name" value="Beta Polymerase, domain 2"/>
    <property type="match status" value="1"/>
</dbReference>
<evidence type="ECO:0000259" key="1">
    <source>
        <dbReference type="Pfam" id="PF01909"/>
    </source>
</evidence>
<dbReference type="eggNOG" id="COG1708">
    <property type="taxonomic scope" value="Bacteria"/>
</dbReference>
<dbReference type="EMBL" id="CAKP01000126">
    <property type="protein sequence ID" value="CCJ34471.1"/>
    <property type="molecule type" value="Genomic_DNA"/>
</dbReference>
<evidence type="ECO:0000313" key="3">
    <source>
        <dbReference type="Proteomes" id="UP000007652"/>
    </source>
</evidence>
<dbReference type="Proteomes" id="UP000007652">
    <property type="component" value="Unassembled WGS sequence"/>
</dbReference>
<dbReference type="InterPro" id="IPR043519">
    <property type="entry name" value="NT_sf"/>
</dbReference>
<evidence type="ECO:0000313" key="2">
    <source>
        <dbReference type="EMBL" id="CCJ34471.1"/>
    </source>
</evidence>
<keyword evidence="3" id="KW-1185">Reference proteome</keyword>
<dbReference type="CDD" id="cd05403">
    <property type="entry name" value="NT_KNTase_like"/>
    <property type="match status" value="1"/>
</dbReference>
<gene>
    <name evidence="2" type="ORF">CAAU_2388</name>
</gene>
<sequence>MKENIKCQIDKITNEIKKIIPAEKIYLFGSYAYGNPTQESDIDLCIVVSENIISKRDILRLIRKSLVDVADFPIDILVYSKEEFTERAEIGSTIEYKIVHEGDCLYEQ</sequence>
<dbReference type="RefSeq" id="WP_008909720.1">
    <property type="nucleotide sequence ID" value="NZ_CAKP01000126.1"/>
</dbReference>
<dbReference type="PANTHER" id="PTHR37030">
    <property type="entry name" value="NUCLEOTIDYLTRANSFERASE"/>
    <property type="match status" value="1"/>
</dbReference>
<dbReference type="Pfam" id="PF01909">
    <property type="entry name" value="NTP_transf_2"/>
    <property type="match status" value="1"/>
</dbReference>
<feature type="domain" description="Polymerase nucleotidyl transferase" evidence="1">
    <location>
        <begin position="9"/>
        <end position="98"/>
    </location>
</feature>
<dbReference type="PANTHER" id="PTHR37030:SF1">
    <property type="entry name" value="NUCLEOTIDYLTRANSFERASE"/>
    <property type="match status" value="1"/>
</dbReference>
<accession>I7KWE6</accession>
<organism evidence="2 3">
    <name type="scientific">Caloramator australicus RC3</name>
    <dbReference type="NCBI Taxonomy" id="857293"/>
    <lineage>
        <taxon>Bacteria</taxon>
        <taxon>Bacillati</taxon>
        <taxon>Bacillota</taxon>
        <taxon>Clostridia</taxon>
        <taxon>Eubacteriales</taxon>
        <taxon>Clostridiaceae</taxon>
        <taxon>Caloramator</taxon>
    </lineage>
</organism>
<dbReference type="AlphaFoldDB" id="I7KWE6"/>
<reference evidence="2 3" key="1">
    <citation type="journal article" date="2011" name="J. Bacteriol.">
        <title>Draft genome sequence of Caloramator australicus strain RC3T, a thermoanaerobe from the Great Artesian Basin of Australia.</title>
        <authorList>
            <person name="Ogg C.D."/>
            <person name="Patel B.K.C."/>
        </authorList>
    </citation>
    <scope>NUCLEOTIDE SEQUENCE [LARGE SCALE GENOMIC DNA]</scope>
    <source>
        <strain evidence="2 3">RC3</strain>
    </source>
</reference>
<comment type="caution">
    <text evidence="2">The sequence shown here is derived from an EMBL/GenBank/DDBJ whole genome shotgun (WGS) entry which is preliminary data.</text>
</comment>
<dbReference type="InterPro" id="IPR002934">
    <property type="entry name" value="Polymerase_NTP_transf_dom"/>
</dbReference>
<name>I7KWE6_9CLOT</name>
<dbReference type="STRING" id="857293.CAAU_2388"/>
<keyword evidence="2" id="KW-0808">Transferase</keyword>
<dbReference type="GO" id="GO:0016779">
    <property type="term" value="F:nucleotidyltransferase activity"/>
    <property type="evidence" value="ECO:0007669"/>
    <property type="project" value="InterPro"/>
</dbReference>
<dbReference type="SUPFAM" id="SSF81301">
    <property type="entry name" value="Nucleotidyltransferase"/>
    <property type="match status" value="1"/>
</dbReference>
<proteinExistence type="predicted"/>
<protein>
    <submittedName>
        <fullName evidence="2">Nucleotidyltransferase domain protein</fullName>
    </submittedName>
</protein>